<dbReference type="GO" id="GO:0005516">
    <property type="term" value="F:calmodulin binding"/>
    <property type="evidence" value="ECO:0007669"/>
    <property type="project" value="UniProtKB-KW"/>
</dbReference>
<evidence type="ECO:0000313" key="5">
    <source>
        <dbReference type="EMBL" id="ABR17722.1"/>
    </source>
</evidence>
<dbReference type="SMART" id="SM00015">
    <property type="entry name" value="IQ"/>
    <property type="match status" value="1"/>
</dbReference>
<accession>B8LPZ2</accession>
<dbReference type="Gene3D" id="1.20.5.190">
    <property type="match status" value="1"/>
</dbReference>
<evidence type="ECO:0000256" key="2">
    <source>
        <dbReference type="ARBA" id="ARBA00024341"/>
    </source>
</evidence>
<comment type="similarity">
    <text evidence="2">Belongs to the IQD family.</text>
</comment>
<name>B8LPZ2_PICSI</name>
<dbReference type="PANTHER" id="PTHR32295:SF6">
    <property type="entry name" value="PROTEIN IQ-DOMAIN 18"/>
    <property type="match status" value="1"/>
</dbReference>
<evidence type="ECO:0000256" key="4">
    <source>
        <dbReference type="SAM" id="MobiDB-lite"/>
    </source>
</evidence>
<feature type="compositionally biased region" description="Basic and acidic residues" evidence="4">
    <location>
        <begin position="18"/>
        <end position="35"/>
    </location>
</feature>
<feature type="compositionally biased region" description="Basic and acidic residues" evidence="4">
    <location>
        <begin position="475"/>
        <end position="484"/>
    </location>
</feature>
<organism evidence="5">
    <name type="scientific">Picea sitchensis</name>
    <name type="common">Sitka spruce</name>
    <name type="synonym">Pinus sitchensis</name>
    <dbReference type="NCBI Taxonomy" id="3332"/>
    <lineage>
        <taxon>Eukaryota</taxon>
        <taxon>Viridiplantae</taxon>
        <taxon>Streptophyta</taxon>
        <taxon>Embryophyta</taxon>
        <taxon>Tracheophyta</taxon>
        <taxon>Spermatophyta</taxon>
        <taxon>Pinopsida</taxon>
        <taxon>Pinidae</taxon>
        <taxon>Conifers I</taxon>
        <taxon>Pinales</taxon>
        <taxon>Pinaceae</taxon>
        <taxon>Picea</taxon>
    </lineage>
</organism>
<protein>
    <recommendedName>
        <fullName evidence="6">DUF4005 domain-containing protein</fullName>
    </recommendedName>
</protein>
<dbReference type="Pfam" id="PF00612">
    <property type="entry name" value="IQ"/>
    <property type="match status" value="1"/>
</dbReference>
<keyword evidence="3" id="KW-0175">Coiled coil</keyword>
<evidence type="ECO:0000256" key="3">
    <source>
        <dbReference type="SAM" id="Coils"/>
    </source>
</evidence>
<feature type="coiled-coil region" evidence="3">
    <location>
        <begin position="206"/>
        <end position="254"/>
    </location>
</feature>
<feature type="region of interest" description="Disordered" evidence="4">
    <location>
        <begin position="308"/>
        <end position="363"/>
    </location>
</feature>
<feature type="region of interest" description="Disordered" evidence="4">
    <location>
        <begin position="17"/>
        <end position="64"/>
    </location>
</feature>
<dbReference type="CDD" id="cd23767">
    <property type="entry name" value="IQCD"/>
    <property type="match status" value="1"/>
</dbReference>
<dbReference type="PROSITE" id="PS50096">
    <property type="entry name" value="IQ"/>
    <property type="match status" value="1"/>
</dbReference>
<feature type="compositionally biased region" description="Basic and acidic residues" evidence="4">
    <location>
        <begin position="308"/>
        <end position="320"/>
    </location>
</feature>
<proteinExistence type="evidence at transcript level"/>
<feature type="compositionally biased region" description="Polar residues" evidence="4">
    <location>
        <begin position="415"/>
        <end position="438"/>
    </location>
</feature>
<dbReference type="AlphaFoldDB" id="B8LPZ2"/>
<reference evidence="5" key="1">
    <citation type="submission" date="2007-06" db="EMBL/GenBank/DDBJ databases">
        <title>Full length cDNA sequences from Sitka Spruce (Picea sitchensis).</title>
        <authorList>
            <person name="Ralph S.G."/>
            <person name="Chun H.E."/>
            <person name="Liao N."/>
            <person name="Ali J."/>
            <person name="Reid K."/>
            <person name="Kolosova N."/>
            <person name="Cooper N."/>
            <person name="Cullis C."/>
            <person name="Jancsik S."/>
            <person name="Moore R."/>
            <person name="Mayo M."/>
            <person name="Wagner S."/>
            <person name="Holt R.A."/>
            <person name="Jones S.J.M."/>
            <person name="Marra M.A."/>
            <person name="Ritland C.E."/>
            <person name="Ritland K."/>
            <person name="Bohlmann J."/>
        </authorList>
    </citation>
    <scope>NUCLEOTIDE SEQUENCE</scope>
    <source>
        <tissue evidence="5">Green portion of the leader tissue</tissue>
    </source>
</reference>
<feature type="compositionally biased region" description="Polar residues" evidence="4">
    <location>
        <begin position="330"/>
        <end position="363"/>
    </location>
</feature>
<evidence type="ECO:0008006" key="6">
    <source>
        <dbReference type="Google" id="ProtNLM"/>
    </source>
</evidence>
<dbReference type="InterPro" id="IPR000048">
    <property type="entry name" value="IQ_motif_EF-hand-BS"/>
</dbReference>
<dbReference type="EMBL" id="EF677927">
    <property type="protein sequence ID" value="ABR17722.1"/>
    <property type="molecule type" value="mRNA"/>
</dbReference>
<sequence>MGKSRKLIKSLILGAKAFSRDRSPTEDNGKEQSDKRKSKWSLGKPHSCYNPDDGSEDEQDPQKKLETERRVLEDGFESAMIEPDLQSETTVVKPIDESLEIGLAETVVEHNDSEVLSEDEGVVTKLNEEVSKEEHAAIIIQAAFRGFLCRRAVGCMKGGTRLPDLAHEQMKTVQTAMTSRCMQALIKVQARVRARQVQMSKEGLAVQKQIQEKRQLQAYNAKSQEEWDHSTATIDELQAKLQSKQDAAMRREKALAYAFSQQLRVCAHRKNQTVGDCIDPNQPHLGWTWLERWMAARPSDNTEEDIQNKYLDEDQHERPQYGKIRKKKTANNQHAQSPTRSVPYNSMTTKIPSPAKTSLSGTPCKTASSGDECPSAGRAMNKCEDAANDTKGDRMVQRKLLFKDEGKEDVIQNEESCGSNGICSSSPKAADSSNTTFDSKLARSTFKSSGSGSTKLRIPNYMSTTQSSKAKIHHSRNDSTKPKETITATSTSIPVSTSV</sequence>
<feature type="compositionally biased region" description="Low complexity" evidence="4">
    <location>
        <begin position="444"/>
        <end position="455"/>
    </location>
</feature>
<dbReference type="PANTHER" id="PTHR32295">
    <property type="entry name" value="IQ-DOMAIN 5-RELATED"/>
    <property type="match status" value="1"/>
</dbReference>
<feature type="region of interest" description="Disordered" evidence="4">
    <location>
        <begin position="415"/>
        <end position="499"/>
    </location>
</feature>
<keyword evidence="1" id="KW-0112">Calmodulin-binding</keyword>
<evidence type="ECO:0000256" key="1">
    <source>
        <dbReference type="ARBA" id="ARBA00022860"/>
    </source>
</evidence>
<feature type="compositionally biased region" description="Polar residues" evidence="4">
    <location>
        <begin position="486"/>
        <end position="499"/>
    </location>
</feature>